<protein>
    <submittedName>
        <fullName evidence="7">MFS transporter</fullName>
    </submittedName>
</protein>
<feature type="transmembrane region" description="Helical" evidence="6">
    <location>
        <begin position="368"/>
        <end position="387"/>
    </location>
</feature>
<dbReference type="PANTHER" id="PTHR42688">
    <property type="entry name" value="CONSERVED PROTEIN"/>
    <property type="match status" value="1"/>
</dbReference>
<proteinExistence type="predicted"/>
<feature type="transmembrane region" description="Helical" evidence="6">
    <location>
        <begin position="148"/>
        <end position="167"/>
    </location>
</feature>
<feature type="transmembrane region" description="Helical" evidence="6">
    <location>
        <begin position="213"/>
        <end position="239"/>
    </location>
</feature>
<dbReference type="InterPro" id="IPR011701">
    <property type="entry name" value="MFS"/>
</dbReference>
<evidence type="ECO:0000256" key="2">
    <source>
        <dbReference type="ARBA" id="ARBA00022475"/>
    </source>
</evidence>
<evidence type="ECO:0000256" key="3">
    <source>
        <dbReference type="ARBA" id="ARBA00022692"/>
    </source>
</evidence>
<sequence>MGPFSPLPAGTRRNAYAVILLFGIVSLFGDMCYEGARSVAGPYLYILGGSAFVVAFVAGFGEFVGYGLRLISGYVADATRHYWTLTFLGYGMLLAVPFLALAGSWEIAAVLYIIERMGKGIRAPAKDAILSNVTVTVGRGWGFAIHEAMDQIGAIAGPLIFSAVFLVQGDYRGGFALLLIPFFLMMAALYITRMKAPVPEEMEMVSGTSGKHLSAQALVPYGIFTALTMAGFAVFPLIAYHYSSTGIVSNAQIPLFYAIAMGVDAVVALVAGRLYDRHGLIVLAAAPVVSFVIPFFAFGASYGSALFAAILWGAVMGIQETILRAAVADYTAVSKRGLAYGIFNTIYGASWFAGSLLLGWVYEISVPLVIAIMALVQCIALPVFFYARRVMEAGSERTLL</sequence>
<dbReference type="EMBL" id="CP113361">
    <property type="protein sequence ID" value="WAI01917.1"/>
    <property type="molecule type" value="Genomic_DNA"/>
</dbReference>
<dbReference type="InterPro" id="IPR036259">
    <property type="entry name" value="MFS_trans_sf"/>
</dbReference>
<evidence type="ECO:0000256" key="5">
    <source>
        <dbReference type="ARBA" id="ARBA00023136"/>
    </source>
</evidence>
<dbReference type="GO" id="GO:0005886">
    <property type="term" value="C:plasma membrane"/>
    <property type="evidence" value="ECO:0007669"/>
    <property type="project" value="UniProtKB-SubCell"/>
</dbReference>
<keyword evidence="8" id="KW-1185">Reference proteome</keyword>
<evidence type="ECO:0000256" key="1">
    <source>
        <dbReference type="ARBA" id="ARBA00004651"/>
    </source>
</evidence>
<evidence type="ECO:0000256" key="6">
    <source>
        <dbReference type="SAM" id="Phobius"/>
    </source>
</evidence>
<dbReference type="KEGG" id="mou:OU421_03345"/>
<dbReference type="Pfam" id="PF07690">
    <property type="entry name" value="MFS_1"/>
    <property type="match status" value="1"/>
</dbReference>
<keyword evidence="4 6" id="KW-1133">Transmembrane helix</keyword>
<evidence type="ECO:0000313" key="7">
    <source>
        <dbReference type="EMBL" id="WAI01917.1"/>
    </source>
</evidence>
<dbReference type="PANTHER" id="PTHR42688:SF1">
    <property type="entry name" value="BLR5212 PROTEIN"/>
    <property type="match status" value="1"/>
</dbReference>
<feature type="transmembrane region" description="Helical" evidence="6">
    <location>
        <begin position="88"/>
        <end position="114"/>
    </location>
</feature>
<dbReference type="CDD" id="cd17370">
    <property type="entry name" value="MFS_MJ1317_like"/>
    <property type="match status" value="1"/>
</dbReference>
<gene>
    <name evidence="7" type="ORF">OU421_03345</name>
</gene>
<accession>A0A9X9T9A5</accession>
<reference evidence="7" key="1">
    <citation type="submission" date="2022-11" db="EMBL/GenBank/DDBJ databases">
        <title>Complete genome sequence of Methanogenium organophilum DSM 3596.</title>
        <authorList>
            <person name="Chen S.-C."/>
            <person name="Lai S.-J."/>
            <person name="You Y.-T."/>
        </authorList>
    </citation>
    <scope>NUCLEOTIDE SEQUENCE</scope>
    <source>
        <strain evidence="7">DSM 3596</strain>
    </source>
</reference>
<name>A0A9X9T9A5_METOG</name>
<dbReference type="Proteomes" id="UP001163096">
    <property type="component" value="Chromosome"/>
</dbReference>
<dbReference type="GO" id="GO:0022857">
    <property type="term" value="F:transmembrane transporter activity"/>
    <property type="evidence" value="ECO:0007669"/>
    <property type="project" value="InterPro"/>
</dbReference>
<keyword evidence="2" id="KW-1003">Cell membrane</keyword>
<feature type="transmembrane region" description="Helical" evidence="6">
    <location>
        <begin position="305"/>
        <end position="326"/>
    </location>
</feature>
<feature type="transmembrane region" description="Helical" evidence="6">
    <location>
        <begin position="338"/>
        <end position="362"/>
    </location>
</feature>
<dbReference type="GeneID" id="76834105"/>
<organism evidence="7 8">
    <name type="scientific">Methanogenium organophilum</name>
    <dbReference type="NCBI Taxonomy" id="2199"/>
    <lineage>
        <taxon>Archaea</taxon>
        <taxon>Methanobacteriati</taxon>
        <taxon>Methanobacteriota</taxon>
        <taxon>Stenosarchaea group</taxon>
        <taxon>Methanomicrobia</taxon>
        <taxon>Methanomicrobiales</taxon>
        <taxon>Methanomicrobiaceae</taxon>
        <taxon>Methanogenium</taxon>
    </lineage>
</organism>
<dbReference type="RefSeq" id="WP_268187195.1">
    <property type="nucleotide sequence ID" value="NZ_CP113361.1"/>
</dbReference>
<keyword evidence="3 6" id="KW-0812">Transmembrane</keyword>
<dbReference type="InterPro" id="IPR052425">
    <property type="entry name" value="Uncharacterized_MFS-type"/>
</dbReference>
<feature type="transmembrane region" description="Helical" evidence="6">
    <location>
        <begin position="251"/>
        <end position="272"/>
    </location>
</feature>
<evidence type="ECO:0000313" key="8">
    <source>
        <dbReference type="Proteomes" id="UP001163096"/>
    </source>
</evidence>
<feature type="transmembrane region" description="Helical" evidence="6">
    <location>
        <begin position="45"/>
        <end position="68"/>
    </location>
</feature>
<dbReference type="Gene3D" id="1.20.1250.20">
    <property type="entry name" value="MFS general substrate transporter like domains"/>
    <property type="match status" value="2"/>
</dbReference>
<feature type="transmembrane region" description="Helical" evidence="6">
    <location>
        <begin position="15"/>
        <end position="33"/>
    </location>
</feature>
<feature type="transmembrane region" description="Helical" evidence="6">
    <location>
        <begin position="173"/>
        <end position="192"/>
    </location>
</feature>
<evidence type="ECO:0000256" key="4">
    <source>
        <dbReference type="ARBA" id="ARBA00022989"/>
    </source>
</evidence>
<keyword evidence="5 6" id="KW-0472">Membrane</keyword>
<comment type="subcellular location">
    <subcellularLocation>
        <location evidence="1">Cell membrane</location>
        <topology evidence="1">Multi-pass membrane protein</topology>
    </subcellularLocation>
</comment>
<dbReference type="AlphaFoldDB" id="A0A9X9T9A5"/>
<dbReference type="SUPFAM" id="SSF103473">
    <property type="entry name" value="MFS general substrate transporter"/>
    <property type="match status" value="1"/>
</dbReference>
<feature type="transmembrane region" description="Helical" evidence="6">
    <location>
        <begin position="279"/>
        <end position="299"/>
    </location>
</feature>